<keyword evidence="3 5" id="KW-1133">Transmembrane helix</keyword>
<comment type="subcellular location">
    <subcellularLocation>
        <location evidence="1">Membrane</location>
        <topology evidence="1">Multi-pass membrane protein</topology>
    </subcellularLocation>
</comment>
<dbReference type="AlphaFoldDB" id="A0A8H5BQW5"/>
<dbReference type="GO" id="GO:0015179">
    <property type="term" value="F:L-amino acid transmembrane transporter activity"/>
    <property type="evidence" value="ECO:0007669"/>
    <property type="project" value="TreeGrafter"/>
</dbReference>
<accession>A0A8H5BQW5</accession>
<feature type="transmembrane region" description="Helical" evidence="5">
    <location>
        <begin position="240"/>
        <end position="264"/>
    </location>
</feature>
<dbReference type="OrthoDB" id="5982228at2759"/>
<feature type="transmembrane region" description="Helical" evidence="5">
    <location>
        <begin position="276"/>
        <end position="298"/>
    </location>
</feature>
<dbReference type="Gene3D" id="1.20.1740.10">
    <property type="entry name" value="Amino acid/polyamine transporter I"/>
    <property type="match status" value="1"/>
</dbReference>
<dbReference type="GO" id="GO:0016020">
    <property type="term" value="C:membrane"/>
    <property type="evidence" value="ECO:0007669"/>
    <property type="project" value="UniProtKB-SubCell"/>
</dbReference>
<feature type="transmembrane region" description="Helical" evidence="5">
    <location>
        <begin position="480"/>
        <end position="499"/>
    </location>
</feature>
<sequence length="529" mass="58071">MAHQTTSSDLSHNLETDKKVGYVQDVYDADDDNIDFRGDDDTQVPKRRQIGVFSAVFIIFNRIIGTGVFATPSTILGLSGSVGLSLFMWLIGAIIAAAGMNVYIVWGSALPKNGGEKNYLEYLVRKPKFLITSVFASNAVLLAWAAGNSLVFGEYILLAANVEPGRWTLRLVGFACITFSLLIHGLALNWGLRLQNFLGIFKVIVLVFVVITGFVALGGHMKVPKPDNFSNAFEGTTASASSFCLALYNVIWSYIGFSNINYALAEVKDPQRTVRIAGPLAIGVVTILYMLANIAYFAGATKEEINNSGRLVAALLFKNVYGERATRALSVFVALSALGNVLAVIFSQGRVNQELGREGLLPFAKFWGSNRPLNAPLAGLGLHWIICLIVIFALPPGDAYNFVINTISYPLSVINAVISFGIIYLGFFPYPDWPRVGLKSQIAAFFYGAVNVFLFVVPFIDPPPAAEPYKSLPYWTHGVAGWAVFGIGFLYWLIWAQVLPRVFGYKLHRVEEIGHDGLKRHVFKSVKRD</sequence>
<evidence type="ECO:0000313" key="7">
    <source>
        <dbReference type="Proteomes" id="UP000567179"/>
    </source>
</evidence>
<dbReference type="EMBL" id="JAACJJ010000014">
    <property type="protein sequence ID" value="KAF5327705.1"/>
    <property type="molecule type" value="Genomic_DNA"/>
</dbReference>
<evidence type="ECO:0000256" key="1">
    <source>
        <dbReference type="ARBA" id="ARBA00004141"/>
    </source>
</evidence>
<dbReference type="Proteomes" id="UP000567179">
    <property type="component" value="Unassembled WGS sequence"/>
</dbReference>
<feature type="transmembrane region" description="Helical" evidence="5">
    <location>
        <begin position="167"/>
        <end position="188"/>
    </location>
</feature>
<feature type="transmembrane region" description="Helical" evidence="5">
    <location>
        <begin position="375"/>
        <end position="395"/>
    </location>
</feature>
<feature type="transmembrane region" description="Helical" evidence="5">
    <location>
        <begin position="82"/>
        <end position="106"/>
    </location>
</feature>
<keyword evidence="2 5" id="KW-0812">Transmembrane</keyword>
<dbReference type="InterPro" id="IPR002293">
    <property type="entry name" value="AA/rel_permease1"/>
</dbReference>
<proteinExistence type="predicted"/>
<evidence type="ECO:0000256" key="3">
    <source>
        <dbReference type="ARBA" id="ARBA00022989"/>
    </source>
</evidence>
<evidence type="ECO:0000256" key="5">
    <source>
        <dbReference type="SAM" id="Phobius"/>
    </source>
</evidence>
<feature type="transmembrane region" description="Helical" evidence="5">
    <location>
        <begin position="50"/>
        <end position="70"/>
    </location>
</feature>
<dbReference type="FunFam" id="1.20.1740.10:FF:000025">
    <property type="entry name" value="High-affinity methionine permease"/>
    <property type="match status" value="1"/>
</dbReference>
<reference evidence="6 7" key="1">
    <citation type="journal article" date="2020" name="ISME J.">
        <title>Uncovering the hidden diversity of litter-decomposition mechanisms in mushroom-forming fungi.</title>
        <authorList>
            <person name="Floudas D."/>
            <person name="Bentzer J."/>
            <person name="Ahren D."/>
            <person name="Johansson T."/>
            <person name="Persson P."/>
            <person name="Tunlid A."/>
        </authorList>
    </citation>
    <scope>NUCLEOTIDE SEQUENCE [LARGE SCALE GENOMIC DNA]</scope>
    <source>
        <strain evidence="6 7">CBS 101986</strain>
    </source>
</reference>
<dbReference type="InterPro" id="IPR050598">
    <property type="entry name" value="AminoAcid_Transporter"/>
</dbReference>
<keyword evidence="7" id="KW-1185">Reference proteome</keyword>
<feature type="transmembrane region" description="Helical" evidence="5">
    <location>
        <begin position="328"/>
        <end position="347"/>
    </location>
</feature>
<protein>
    <recommendedName>
        <fullName evidence="8">High affinity methionine permease</fullName>
    </recommendedName>
</protein>
<evidence type="ECO:0000313" key="6">
    <source>
        <dbReference type="EMBL" id="KAF5327705.1"/>
    </source>
</evidence>
<gene>
    <name evidence="6" type="ORF">D9619_005072</name>
</gene>
<evidence type="ECO:0008006" key="8">
    <source>
        <dbReference type="Google" id="ProtNLM"/>
    </source>
</evidence>
<feature type="transmembrane region" description="Helical" evidence="5">
    <location>
        <begin position="200"/>
        <end position="220"/>
    </location>
</feature>
<evidence type="ECO:0000256" key="2">
    <source>
        <dbReference type="ARBA" id="ARBA00022692"/>
    </source>
</evidence>
<organism evidence="6 7">
    <name type="scientific">Psilocybe cf. subviscida</name>
    <dbReference type="NCBI Taxonomy" id="2480587"/>
    <lineage>
        <taxon>Eukaryota</taxon>
        <taxon>Fungi</taxon>
        <taxon>Dikarya</taxon>
        <taxon>Basidiomycota</taxon>
        <taxon>Agaricomycotina</taxon>
        <taxon>Agaricomycetes</taxon>
        <taxon>Agaricomycetidae</taxon>
        <taxon>Agaricales</taxon>
        <taxon>Agaricineae</taxon>
        <taxon>Strophariaceae</taxon>
        <taxon>Psilocybe</taxon>
    </lineage>
</organism>
<keyword evidence="4 5" id="KW-0472">Membrane</keyword>
<name>A0A8H5BQW5_9AGAR</name>
<dbReference type="Pfam" id="PF13520">
    <property type="entry name" value="AA_permease_2"/>
    <property type="match status" value="1"/>
</dbReference>
<dbReference type="PANTHER" id="PTHR11785:SF498">
    <property type="entry name" value="HIGH-AFFINITY METHIONINE PERMEASE"/>
    <property type="match status" value="1"/>
</dbReference>
<dbReference type="PANTHER" id="PTHR11785">
    <property type="entry name" value="AMINO ACID TRANSPORTER"/>
    <property type="match status" value="1"/>
</dbReference>
<evidence type="ECO:0000256" key="4">
    <source>
        <dbReference type="ARBA" id="ARBA00023136"/>
    </source>
</evidence>
<feature type="transmembrane region" description="Helical" evidence="5">
    <location>
        <begin position="442"/>
        <end position="460"/>
    </location>
</feature>
<dbReference type="PIRSF" id="PIRSF006060">
    <property type="entry name" value="AA_transporter"/>
    <property type="match status" value="1"/>
</dbReference>
<feature type="transmembrane region" description="Helical" evidence="5">
    <location>
        <begin position="407"/>
        <end position="430"/>
    </location>
</feature>
<feature type="transmembrane region" description="Helical" evidence="5">
    <location>
        <begin position="127"/>
        <end position="147"/>
    </location>
</feature>
<comment type="caution">
    <text evidence="6">The sequence shown here is derived from an EMBL/GenBank/DDBJ whole genome shotgun (WGS) entry which is preliminary data.</text>
</comment>